<name>A0ACC3AYQ6_9EURO</name>
<organism evidence="1 2">
    <name type="scientific">Aspergillus melleus</name>
    <dbReference type="NCBI Taxonomy" id="138277"/>
    <lineage>
        <taxon>Eukaryota</taxon>
        <taxon>Fungi</taxon>
        <taxon>Dikarya</taxon>
        <taxon>Ascomycota</taxon>
        <taxon>Pezizomycotina</taxon>
        <taxon>Eurotiomycetes</taxon>
        <taxon>Eurotiomycetidae</taxon>
        <taxon>Eurotiales</taxon>
        <taxon>Aspergillaceae</taxon>
        <taxon>Aspergillus</taxon>
        <taxon>Aspergillus subgen. Circumdati</taxon>
    </lineage>
</organism>
<accession>A0ACC3AYQ6</accession>
<evidence type="ECO:0000313" key="1">
    <source>
        <dbReference type="EMBL" id="KAK1142889.1"/>
    </source>
</evidence>
<dbReference type="Proteomes" id="UP001177260">
    <property type="component" value="Unassembled WGS sequence"/>
</dbReference>
<protein>
    <submittedName>
        <fullName evidence="1">Uncharacterized protein</fullName>
    </submittedName>
</protein>
<evidence type="ECO:0000313" key="2">
    <source>
        <dbReference type="Proteomes" id="UP001177260"/>
    </source>
</evidence>
<reference evidence="1 2" key="1">
    <citation type="journal article" date="2023" name="ACS Omega">
        <title>Identification of the Neoaspergillic Acid Biosynthesis Gene Cluster by Establishing an In Vitro CRISPR-Ribonucleoprotein Genetic System in Aspergillus melleus.</title>
        <authorList>
            <person name="Yuan B."/>
            <person name="Grau M.F."/>
            <person name="Murata R.M."/>
            <person name="Torok T."/>
            <person name="Venkateswaran K."/>
            <person name="Stajich J.E."/>
            <person name="Wang C.C.C."/>
        </authorList>
    </citation>
    <scope>NUCLEOTIDE SEQUENCE [LARGE SCALE GENOMIC DNA]</scope>
    <source>
        <strain evidence="1 2">IMV 1140</strain>
    </source>
</reference>
<sequence length="317" mass="34473">MRTIFHLPWRLSGMTNQKVKTKLRASVLRKLGQRVYRVRYCFRSVFLRNVKLADKGGPADLVVNGDGDAAMQVDEDAGFLADVEDNEVDAHPIVTTTFVVGNHVNVTSMGITHQVDDVFSDNSTFLSPTSLLTNSPAATISTPATTTVASSFDGDDEDDDDDDEEAETALTAGTIIQTIEGEDLDDSEDLDLDFNLSTTHIHAHITNHNNNPSLNLPTTINDLDTENSDESITPPPPLHPTDTDWVPSDNEGTSVDLCCADSPIVIHEFKRTVVRDDGVQEKVPCGYVGFVGHVDDSRSMSTLILGMCAVPKFVEGV</sequence>
<dbReference type="EMBL" id="JAOPJF010000046">
    <property type="protein sequence ID" value="KAK1142889.1"/>
    <property type="molecule type" value="Genomic_DNA"/>
</dbReference>
<gene>
    <name evidence="1" type="ORF">N8T08_007323</name>
</gene>
<proteinExistence type="predicted"/>
<keyword evidence="2" id="KW-1185">Reference proteome</keyword>
<comment type="caution">
    <text evidence="1">The sequence shown here is derived from an EMBL/GenBank/DDBJ whole genome shotgun (WGS) entry which is preliminary data.</text>
</comment>